<feature type="region of interest" description="Disordered" evidence="1">
    <location>
        <begin position="1"/>
        <end position="22"/>
    </location>
</feature>
<keyword evidence="3" id="KW-1185">Reference proteome</keyword>
<evidence type="ECO:0000313" key="3">
    <source>
        <dbReference type="Proteomes" id="UP001279734"/>
    </source>
</evidence>
<protein>
    <submittedName>
        <fullName evidence="2">Uncharacterized protein</fullName>
    </submittedName>
</protein>
<reference evidence="2" key="1">
    <citation type="submission" date="2023-05" db="EMBL/GenBank/DDBJ databases">
        <title>Nepenthes gracilis genome sequencing.</title>
        <authorList>
            <person name="Fukushima K."/>
        </authorList>
    </citation>
    <scope>NUCLEOTIDE SEQUENCE</scope>
    <source>
        <strain evidence="2">SING2019-196</strain>
    </source>
</reference>
<gene>
    <name evidence="2" type="ORF">Nepgr_029669</name>
</gene>
<comment type="caution">
    <text evidence="2">The sequence shown here is derived from an EMBL/GenBank/DDBJ whole genome shotgun (WGS) entry which is preliminary data.</text>
</comment>
<name>A0AAD3Y5R2_NEPGR</name>
<proteinExistence type="predicted"/>
<feature type="compositionally biased region" description="Basic and acidic residues" evidence="1">
    <location>
        <begin position="170"/>
        <end position="190"/>
    </location>
</feature>
<feature type="compositionally biased region" description="Basic and acidic residues" evidence="1">
    <location>
        <begin position="153"/>
        <end position="162"/>
    </location>
</feature>
<feature type="region of interest" description="Disordered" evidence="1">
    <location>
        <begin position="129"/>
        <end position="190"/>
    </location>
</feature>
<feature type="compositionally biased region" description="Polar residues" evidence="1">
    <location>
        <begin position="1"/>
        <end position="13"/>
    </location>
</feature>
<accession>A0AAD3Y5R2</accession>
<organism evidence="2 3">
    <name type="scientific">Nepenthes gracilis</name>
    <name type="common">Slender pitcher plant</name>
    <dbReference type="NCBI Taxonomy" id="150966"/>
    <lineage>
        <taxon>Eukaryota</taxon>
        <taxon>Viridiplantae</taxon>
        <taxon>Streptophyta</taxon>
        <taxon>Embryophyta</taxon>
        <taxon>Tracheophyta</taxon>
        <taxon>Spermatophyta</taxon>
        <taxon>Magnoliopsida</taxon>
        <taxon>eudicotyledons</taxon>
        <taxon>Gunneridae</taxon>
        <taxon>Pentapetalae</taxon>
        <taxon>Caryophyllales</taxon>
        <taxon>Nepenthaceae</taxon>
        <taxon>Nepenthes</taxon>
    </lineage>
</organism>
<evidence type="ECO:0000313" key="2">
    <source>
        <dbReference type="EMBL" id="GMH27826.1"/>
    </source>
</evidence>
<evidence type="ECO:0000256" key="1">
    <source>
        <dbReference type="SAM" id="MobiDB-lite"/>
    </source>
</evidence>
<sequence length="200" mass="22061">MSRNPQRLSPNTSYHKDGETLLKPDYALPNPESLSNLGTILPHLMDARLGTNQDISSGLLLGADGGLTGKNDIELPQVKGTIKGVTPLIDDVPISADSGERAVCKSPTRVVLIRRVYMLGGIVEEHHMIDDIDPEESNPRERVQPESSTSKLEPTDRRERGDCPYPAQEVADHEASSSHSKTMDYDRGESRLVKLRLNVR</sequence>
<dbReference type="AlphaFoldDB" id="A0AAD3Y5R2"/>
<dbReference type="Proteomes" id="UP001279734">
    <property type="component" value="Unassembled WGS sequence"/>
</dbReference>
<dbReference type="EMBL" id="BSYO01000033">
    <property type="protein sequence ID" value="GMH27826.1"/>
    <property type="molecule type" value="Genomic_DNA"/>
</dbReference>